<proteinExistence type="inferred from homology"/>
<dbReference type="InterPro" id="IPR000917">
    <property type="entry name" value="Sulfatase_N"/>
</dbReference>
<reference evidence="5 6" key="1">
    <citation type="submission" date="2020-01" db="EMBL/GenBank/DDBJ databases">
        <title>Ponticoccus aerotolerans gen. nov., sp. nov., an anaerobic bacterium and proposal of Ponticoccusceae fam. nov., Ponticoccusles ord. nov. and Ponticoccuse classis nov. in the phylum Kiritimatiellaeota.</title>
        <authorList>
            <person name="Zhou L.Y."/>
            <person name="Du Z.J."/>
        </authorList>
    </citation>
    <scope>NUCLEOTIDE SEQUENCE [LARGE SCALE GENOMIC DNA]</scope>
    <source>
        <strain evidence="5 6">S-5007</strain>
    </source>
</reference>
<gene>
    <name evidence="5" type="ORF">GT409_10085</name>
</gene>
<keyword evidence="5" id="KW-0808">Transferase</keyword>
<keyword evidence="3" id="KW-0732">Signal</keyword>
<dbReference type="InterPro" id="IPR017850">
    <property type="entry name" value="Alkaline_phosphatase_core_sf"/>
</dbReference>
<feature type="signal peptide" evidence="3">
    <location>
        <begin position="1"/>
        <end position="31"/>
    </location>
</feature>
<dbReference type="CDD" id="cd16143">
    <property type="entry name" value="ARS_like"/>
    <property type="match status" value="1"/>
</dbReference>
<name>A0A6P1M6Y4_9BACT</name>
<dbReference type="AlphaFoldDB" id="A0A6P1M6Y4"/>
<dbReference type="RefSeq" id="WP_160628964.1">
    <property type="nucleotide sequence ID" value="NZ_CP047593.1"/>
</dbReference>
<dbReference type="Pfam" id="PF00884">
    <property type="entry name" value="Sulfatase"/>
    <property type="match status" value="1"/>
</dbReference>
<organism evidence="5 6">
    <name type="scientific">Tichowtungia aerotolerans</name>
    <dbReference type="NCBI Taxonomy" id="2697043"/>
    <lineage>
        <taxon>Bacteria</taxon>
        <taxon>Pseudomonadati</taxon>
        <taxon>Kiritimatiellota</taxon>
        <taxon>Tichowtungiia</taxon>
        <taxon>Tichowtungiales</taxon>
        <taxon>Tichowtungiaceae</taxon>
        <taxon>Tichowtungia</taxon>
    </lineage>
</organism>
<dbReference type="EMBL" id="CP047593">
    <property type="protein sequence ID" value="QHI69782.1"/>
    <property type="molecule type" value="Genomic_DNA"/>
</dbReference>
<dbReference type="PANTHER" id="PTHR42693">
    <property type="entry name" value="ARYLSULFATASE FAMILY MEMBER"/>
    <property type="match status" value="1"/>
</dbReference>
<evidence type="ECO:0000256" key="3">
    <source>
        <dbReference type="SAM" id="SignalP"/>
    </source>
</evidence>
<dbReference type="Gene3D" id="3.30.1120.10">
    <property type="match status" value="1"/>
</dbReference>
<dbReference type="Gene3D" id="3.40.720.10">
    <property type="entry name" value="Alkaline Phosphatase, subunit A"/>
    <property type="match status" value="1"/>
</dbReference>
<accession>A0A6P1M6Y4</accession>
<keyword evidence="2 5" id="KW-0378">Hydrolase</keyword>
<dbReference type="InterPro" id="IPR050738">
    <property type="entry name" value="Sulfatase"/>
</dbReference>
<dbReference type="PANTHER" id="PTHR42693:SF53">
    <property type="entry name" value="ENDO-4-O-SULFATASE"/>
    <property type="match status" value="1"/>
</dbReference>
<feature type="domain" description="Sulfatase N-terminal" evidence="4">
    <location>
        <begin position="40"/>
        <end position="378"/>
    </location>
</feature>
<feature type="chain" id="PRO_5026963910" evidence="3">
    <location>
        <begin position="32"/>
        <end position="514"/>
    </location>
</feature>
<dbReference type="Proteomes" id="UP000464954">
    <property type="component" value="Chromosome"/>
</dbReference>
<evidence type="ECO:0000256" key="1">
    <source>
        <dbReference type="ARBA" id="ARBA00008779"/>
    </source>
</evidence>
<dbReference type="SUPFAM" id="SSF53649">
    <property type="entry name" value="Alkaline phosphatase-like"/>
    <property type="match status" value="1"/>
</dbReference>
<keyword evidence="6" id="KW-1185">Reference proteome</keyword>
<comment type="similarity">
    <text evidence="1">Belongs to the sulfatase family.</text>
</comment>
<sequence>MGFFNQRTSVGRKCLVRSLSALGLSAGATFAEDAVKPDRPNILLIVADDLGYGDVGCYGATKIKTPNMDRLATDGIRLTDAHSAAAVCQPARYSILSGRYWWRSTPNPGYSYYFDEGEILMPQLLKQAGYRTVGFGKWHLGFDTKPFDINKALTPGTKDAGFDYYFGTTRSHNEPPFVFFENDHCYKYDPADPIRMISQKEKPHPYGWGSSEGGAAAHAARPEDEIDLVLTDRAVDYLEKQSDGHPFFMYLAYTAPHFPIVPNKKFIGTSEADRYGDFVQQLDFCVGRVLDTLEKKGMTDNTLVFLTSDNGAVNTGEPFTAGHRSNGELLGQKTDAWDGGHKVPCIVRWPARLPGRKTSGILFGLNDLMATILAAADVPVPKGTAPDSLNQLPVLAGEKPFVRTSMVYQGVLGFALRQGPWVYLPEAGSQGFTTEGRFGVPYEKMGFENTYRDKTGKLLPDAPPDQLYNVQNDPGEKKNVVREHPEKAKEMAAVLQKLLGPNPLPVVKRPKQKQ</sequence>
<protein>
    <submittedName>
        <fullName evidence="5">Sulfatase-like hydrolase/transferase</fullName>
    </submittedName>
</protein>
<evidence type="ECO:0000256" key="2">
    <source>
        <dbReference type="ARBA" id="ARBA00022801"/>
    </source>
</evidence>
<dbReference type="GO" id="GO:0004065">
    <property type="term" value="F:arylsulfatase activity"/>
    <property type="evidence" value="ECO:0007669"/>
    <property type="project" value="TreeGrafter"/>
</dbReference>
<dbReference type="KEGG" id="taer:GT409_10085"/>
<dbReference type="GO" id="GO:0016740">
    <property type="term" value="F:transferase activity"/>
    <property type="evidence" value="ECO:0007669"/>
    <property type="project" value="UniProtKB-KW"/>
</dbReference>
<evidence type="ECO:0000259" key="4">
    <source>
        <dbReference type="Pfam" id="PF00884"/>
    </source>
</evidence>
<evidence type="ECO:0000313" key="6">
    <source>
        <dbReference type="Proteomes" id="UP000464954"/>
    </source>
</evidence>
<evidence type="ECO:0000313" key="5">
    <source>
        <dbReference type="EMBL" id="QHI69782.1"/>
    </source>
</evidence>